<feature type="compositionally biased region" description="Basic and acidic residues" evidence="6">
    <location>
        <begin position="107"/>
        <end position="127"/>
    </location>
</feature>
<dbReference type="Pfam" id="PF05091">
    <property type="entry name" value="eIF-3_zeta"/>
    <property type="match status" value="1"/>
</dbReference>
<comment type="subcellular location">
    <subcellularLocation>
        <location evidence="5">Cytoplasm</location>
    </subcellularLocation>
</comment>
<dbReference type="GO" id="GO:0006413">
    <property type="term" value="P:translational initiation"/>
    <property type="evidence" value="ECO:0000318"/>
    <property type="project" value="GO_Central"/>
</dbReference>
<sequence>MPGAALHFSIPDLSNNQDGWGPTTIPDQYKDVPYAPFNKGDRVGKASDWTGQSYKYQQGRYGQRDGTGITLFNYVYEDEDNFHLVDSKPAPRPRYGQRRFQNRFQQNRRDQEQRRDGGREADRERQRQQKAQQKKGQWNNYWQDRNAPRVTYNSSVDIRPEWSVLEQIPLTALTKLHFDAGEAEDITTCGAVEWYDRVYDRLTPKQEKPLLRYESRQFFKVTTTEDPVIQRLANEDAGTVFATDAILATLMCAPRSVYGWDVVVQRVGDKLFFDKRDNSFDLLTVSETAQEPIPEEKDNINAVHSLSQEATFINQNFSQQVVVKDGKKYKFQEPNPFAAQNQELASCAYRYRKWKLDDKNVLVARCEIDSIAEIKGEETLMIVKALNEFDSKITGVDWRQKLDNQRGAVLATELKNNANKLAKWTSQALLAGAGMMKLGFVSRVAPRDHYNHVILGVQGYKPKEFAAQINLNVNNMWGILKSLVEICMKLDEGKYLLVKDPNKPLIRLYEVPGDAFDDDYVEEPLAEEEQEAVEPERKEEQDEKDADADDV</sequence>
<comment type="function">
    <text evidence="5">mRNA cap-binding component of the eukaryotic translation initiation factor 3 (eIF-3) complex, which is involved in protein synthesis of a specialized repertoire of mRNAs and, together with other initiation factors, stimulates binding of mRNA and methionyl-tRNAi to the 40S ribosome. The eIF-3 complex specifically targets and initiates translation of a subset of mRNAs involved in cell proliferation. In the eIF-3 complex, eif3d specifically recognizes and binds the 7-methylguanosine cap of a subset of mRNAs.</text>
</comment>
<keyword evidence="2 5" id="KW-0396">Initiation factor</keyword>
<dbReference type="GO" id="GO:0016282">
    <property type="term" value="C:eukaryotic 43S preinitiation complex"/>
    <property type="evidence" value="ECO:0007669"/>
    <property type="project" value="UniProtKB-UniRule"/>
</dbReference>
<evidence type="ECO:0000256" key="4">
    <source>
        <dbReference type="ARBA" id="ARBA00022917"/>
    </source>
</evidence>
<dbReference type="GO" id="GO:0033290">
    <property type="term" value="C:eukaryotic 48S preinitiation complex"/>
    <property type="evidence" value="ECO:0007669"/>
    <property type="project" value="UniProtKB-UniRule"/>
</dbReference>
<comment type="similarity">
    <text evidence="5">Belongs to the eIF-3 subunit D family.</text>
</comment>
<organism evidence="7 8">
    <name type="scientific">Klebsormidium nitens</name>
    <name type="common">Green alga</name>
    <name type="synonym">Ulothrix nitens</name>
    <dbReference type="NCBI Taxonomy" id="105231"/>
    <lineage>
        <taxon>Eukaryota</taxon>
        <taxon>Viridiplantae</taxon>
        <taxon>Streptophyta</taxon>
        <taxon>Klebsormidiophyceae</taxon>
        <taxon>Klebsormidiales</taxon>
        <taxon>Klebsormidiaceae</taxon>
        <taxon>Klebsormidium</taxon>
    </lineage>
</organism>
<dbReference type="GO" id="GO:0098808">
    <property type="term" value="F:mRNA cap binding"/>
    <property type="evidence" value="ECO:0007669"/>
    <property type="project" value="UniProtKB-UniRule"/>
</dbReference>
<feature type="compositionally biased region" description="Acidic residues" evidence="6">
    <location>
        <begin position="542"/>
        <end position="551"/>
    </location>
</feature>
<feature type="region of interest" description="Disordered" evidence="6">
    <location>
        <begin position="1"/>
        <end position="22"/>
    </location>
</feature>
<evidence type="ECO:0000256" key="5">
    <source>
        <dbReference type="HAMAP-Rule" id="MF_03003"/>
    </source>
</evidence>
<accession>A0A1Y1IIC6</accession>
<keyword evidence="8" id="KW-1185">Reference proteome</keyword>
<dbReference type="PANTHER" id="PTHR12399:SF0">
    <property type="entry name" value="EUKARYOTIC TRANSLATION INITIATION FACTOR 3 SUBUNIT D"/>
    <property type="match status" value="1"/>
</dbReference>
<reference evidence="7 8" key="1">
    <citation type="journal article" date="2014" name="Nat. Commun.">
        <title>Klebsormidium flaccidum genome reveals primary factors for plant terrestrial adaptation.</title>
        <authorList>
            <person name="Hori K."/>
            <person name="Maruyama F."/>
            <person name="Fujisawa T."/>
            <person name="Togashi T."/>
            <person name="Yamamoto N."/>
            <person name="Seo M."/>
            <person name="Sato S."/>
            <person name="Yamada T."/>
            <person name="Mori H."/>
            <person name="Tajima N."/>
            <person name="Moriyama T."/>
            <person name="Ikeuchi M."/>
            <person name="Watanabe M."/>
            <person name="Wada H."/>
            <person name="Kobayashi K."/>
            <person name="Saito M."/>
            <person name="Masuda T."/>
            <person name="Sasaki-Sekimoto Y."/>
            <person name="Mashiguchi K."/>
            <person name="Awai K."/>
            <person name="Shimojima M."/>
            <person name="Masuda S."/>
            <person name="Iwai M."/>
            <person name="Nobusawa T."/>
            <person name="Narise T."/>
            <person name="Kondo S."/>
            <person name="Saito H."/>
            <person name="Sato R."/>
            <person name="Murakawa M."/>
            <person name="Ihara Y."/>
            <person name="Oshima-Yamada Y."/>
            <person name="Ohtaka K."/>
            <person name="Satoh M."/>
            <person name="Sonobe K."/>
            <person name="Ishii M."/>
            <person name="Ohtani R."/>
            <person name="Kanamori-Sato M."/>
            <person name="Honoki R."/>
            <person name="Miyazaki D."/>
            <person name="Mochizuki H."/>
            <person name="Umetsu J."/>
            <person name="Higashi K."/>
            <person name="Shibata D."/>
            <person name="Kamiya Y."/>
            <person name="Sato N."/>
            <person name="Nakamura Y."/>
            <person name="Tabata S."/>
            <person name="Ida S."/>
            <person name="Kurokawa K."/>
            <person name="Ohta H."/>
        </authorList>
    </citation>
    <scope>NUCLEOTIDE SEQUENCE [LARGE SCALE GENOMIC DNA]</scope>
    <source>
        <strain evidence="7 8">NIES-2285</strain>
    </source>
</reference>
<feature type="region of interest" description="Disordered" evidence="6">
    <location>
        <begin position="86"/>
        <end position="142"/>
    </location>
</feature>
<dbReference type="GO" id="GO:0002191">
    <property type="term" value="P:cap-dependent translational initiation"/>
    <property type="evidence" value="ECO:0007669"/>
    <property type="project" value="UniProtKB-UniRule"/>
</dbReference>
<dbReference type="AlphaFoldDB" id="A0A1Y1IIC6"/>
<dbReference type="GO" id="GO:0005852">
    <property type="term" value="C:eukaryotic translation initiation factor 3 complex"/>
    <property type="evidence" value="ECO:0000318"/>
    <property type="project" value="GO_Central"/>
</dbReference>
<evidence type="ECO:0000313" key="8">
    <source>
        <dbReference type="Proteomes" id="UP000054558"/>
    </source>
</evidence>
<feature type="region of interest" description="Disordered" evidence="6">
    <location>
        <begin position="519"/>
        <end position="551"/>
    </location>
</feature>
<dbReference type="InterPro" id="IPR007783">
    <property type="entry name" value="eIF3d"/>
</dbReference>
<dbReference type="PANTHER" id="PTHR12399">
    <property type="entry name" value="EUKARYOTIC TRANSLATION INITIATION FACTOR 3 SUBUNIT 7"/>
    <property type="match status" value="1"/>
</dbReference>
<dbReference type="EMBL" id="DF237374">
    <property type="protein sequence ID" value="GAQ88407.1"/>
    <property type="molecule type" value="Genomic_DNA"/>
</dbReference>
<dbReference type="GO" id="GO:0003743">
    <property type="term" value="F:translation initiation factor activity"/>
    <property type="evidence" value="ECO:0000318"/>
    <property type="project" value="GO_Central"/>
</dbReference>
<comment type="subunit">
    <text evidence="5">Component of the eukaryotic translation initiation factor 3 (eIF-3) complex.</text>
</comment>
<dbReference type="OMA" id="CKHNGVI"/>
<proteinExistence type="inferred from homology"/>
<keyword evidence="1 5" id="KW-0963">Cytoplasm</keyword>
<comment type="domain">
    <text evidence="5">The RNA gate region regulates mRNA cap recognition to prevent promiscuous mRNA-binding before assembly of eif3d into the full eukaryotic translation initiation factor 3 (eIF-3) complex.</text>
</comment>
<dbReference type="OrthoDB" id="16538at2759"/>
<protein>
    <recommendedName>
        <fullName evidence="5">Eukaryotic translation initiation factor 3 subunit D</fullName>
        <shortName evidence="5">eIF3d</shortName>
    </recommendedName>
    <alternativeName>
        <fullName evidence="5">Eukaryotic translation initiation factor 3 subunit 7</fullName>
    </alternativeName>
    <alternativeName>
        <fullName evidence="5">eIF-3-zeta</fullName>
    </alternativeName>
</protein>
<evidence type="ECO:0000256" key="6">
    <source>
        <dbReference type="SAM" id="MobiDB-lite"/>
    </source>
</evidence>
<keyword evidence="4 5" id="KW-0648">Protein biosynthesis</keyword>
<evidence type="ECO:0000256" key="3">
    <source>
        <dbReference type="ARBA" id="ARBA00022884"/>
    </source>
</evidence>
<comment type="caution">
    <text evidence="5">Lacks conserved residue(s) required for the propagation of feature annotation.</text>
</comment>
<dbReference type="STRING" id="105231.A0A1Y1IIC6"/>
<evidence type="ECO:0000313" key="7">
    <source>
        <dbReference type="EMBL" id="GAQ88407.1"/>
    </source>
</evidence>
<dbReference type="HAMAP" id="MF_03003">
    <property type="entry name" value="eIF3d"/>
    <property type="match status" value="1"/>
</dbReference>
<dbReference type="Proteomes" id="UP000054558">
    <property type="component" value="Unassembled WGS sequence"/>
</dbReference>
<name>A0A1Y1IIC6_KLENI</name>
<dbReference type="GO" id="GO:0001732">
    <property type="term" value="P:formation of cytoplasmic translation initiation complex"/>
    <property type="evidence" value="ECO:0007669"/>
    <property type="project" value="UniProtKB-UniRule"/>
</dbReference>
<gene>
    <name evidence="7" type="ORF">KFL_004250070</name>
</gene>
<evidence type="ECO:0000256" key="2">
    <source>
        <dbReference type="ARBA" id="ARBA00022540"/>
    </source>
</evidence>
<feature type="compositionally biased region" description="Acidic residues" evidence="6">
    <location>
        <begin position="519"/>
        <end position="533"/>
    </location>
</feature>
<keyword evidence="3" id="KW-0694">RNA-binding</keyword>
<evidence type="ECO:0000256" key="1">
    <source>
        <dbReference type="ARBA" id="ARBA00022490"/>
    </source>
</evidence>
<dbReference type="PIRSF" id="PIRSF016281">
    <property type="entry name" value="EIF-3_zeta"/>
    <property type="match status" value="1"/>
</dbReference>